<keyword evidence="9" id="KW-1185">Reference proteome</keyword>
<accession>A0A154WAM8</accession>
<dbReference type="SUPFAM" id="SSF103481">
    <property type="entry name" value="Multidrug resistance efflux transporter EmrE"/>
    <property type="match status" value="2"/>
</dbReference>
<feature type="transmembrane region" description="Helical" evidence="6">
    <location>
        <begin position="162"/>
        <end position="181"/>
    </location>
</feature>
<gene>
    <name evidence="8" type="ORF">AUP43_18325</name>
</gene>
<sequence>MSAPPPSPRNLSDRAQTAWLAVMPAVFVGLWSTGFIGAKLGLPYIEPLTFLFLRFVLLTALMVPLVLFFRADWPPRAKLKHIALSGVLIQAFYLGGVFIAIHQGVQAGVAALIVSTQPILTAALAGPVLGERVTRRQWLGLAFGMAGVAAVIIEKIGPGGAAWPAFFAVGSLVGITIGTLYQKKYCQGVDVLSGMLVQCVPVALVFGLGALLFETNEIVWTGELVFALLWLTIPLSIGATTLFYLMIKRGAASQVASLFYLVPPTTAALAWLIFDERFGLSAMIGMALVIVGILLIRMKGNGA</sequence>
<keyword evidence="5 6" id="KW-0472">Membrane</keyword>
<dbReference type="STRING" id="580166.AUP43_18325"/>
<comment type="similarity">
    <text evidence="2">Belongs to the EamA transporter family.</text>
</comment>
<feature type="transmembrane region" description="Helical" evidence="6">
    <location>
        <begin position="257"/>
        <end position="274"/>
    </location>
</feature>
<name>A0A154WAM8_9PROT</name>
<keyword evidence="3 6" id="KW-0812">Transmembrane</keyword>
<feature type="transmembrane region" description="Helical" evidence="6">
    <location>
        <begin position="81"/>
        <end position="101"/>
    </location>
</feature>
<dbReference type="InterPro" id="IPR000620">
    <property type="entry name" value="EamA_dom"/>
</dbReference>
<dbReference type="GO" id="GO:0005524">
    <property type="term" value="F:ATP binding"/>
    <property type="evidence" value="ECO:0007669"/>
    <property type="project" value="UniProtKB-KW"/>
</dbReference>
<feature type="transmembrane region" description="Helical" evidence="6">
    <location>
        <begin position="18"/>
        <end position="38"/>
    </location>
</feature>
<feature type="transmembrane region" description="Helical" evidence="6">
    <location>
        <begin position="138"/>
        <end position="156"/>
    </location>
</feature>
<dbReference type="RefSeq" id="WP_067553787.1">
    <property type="nucleotide sequence ID" value="NZ_LPXN01000086.1"/>
</dbReference>
<evidence type="ECO:0000313" key="9">
    <source>
        <dbReference type="Proteomes" id="UP000076400"/>
    </source>
</evidence>
<feature type="transmembrane region" description="Helical" evidence="6">
    <location>
        <begin position="280"/>
        <end position="298"/>
    </location>
</feature>
<feature type="transmembrane region" description="Helical" evidence="6">
    <location>
        <begin position="50"/>
        <end position="69"/>
    </location>
</feature>
<dbReference type="OrthoDB" id="9809509at2"/>
<dbReference type="Proteomes" id="UP000076400">
    <property type="component" value="Unassembled WGS sequence"/>
</dbReference>
<feature type="transmembrane region" description="Helical" evidence="6">
    <location>
        <begin position="193"/>
        <end position="213"/>
    </location>
</feature>
<evidence type="ECO:0000256" key="2">
    <source>
        <dbReference type="ARBA" id="ARBA00007362"/>
    </source>
</evidence>
<evidence type="ECO:0000256" key="3">
    <source>
        <dbReference type="ARBA" id="ARBA00022692"/>
    </source>
</evidence>
<dbReference type="Gene3D" id="1.10.3730.20">
    <property type="match status" value="1"/>
</dbReference>
<dbReference type="PANTHER" id="PTHR32322:SF2">
    <property type="entry name" value="EAMA DOMAIN-CONTAINING PROTEIN"/>
    <property type="match status" value="1"/>
</dbReference>
<evidence type="ECO:0000259" key="7">
    <source>
        <dbReference type="Pfam" id="PF00892"/>
    </source>
</evidence>
<feature type="transmembrane region" description="Helical" evidence="6">
    <location>
        <begin position="107"/>
        <end position="126"/>
    </location>
</feature>
<evidence type="ECO:0000313" key="8">
    <source>
        <dbReference type="EMBL" id="KZD10579.1"/>
    </source>
</evidence>
<evidence type="ECO:0000256" key="1">
    <source>
        <dbReference type="ARBA" id="ARBA00004141"/>
    </source>
</evidence>
<keyword evidence="8" id="KW-0067">ATP-binding</keyword>
<organism evidence="8 9">
    <name type="scientific">Oceanibaculum pacificum</name>
    <dbReference type="NCBI Taxonomy" id="580166"/>
    <lineage>
        <taxon>Bacteria</taxon>
        <taxon>Pseudomonadati</taxon>
        <taxon>Pseudomonadota</taxon>
        <taxon>Alphaproteobacteria</taxon>
        <taxon>Rhodospirillales</taxon>
        <taxon>Oceanibaculaceae</taxon>
        <taxon>Oceanibaculum</taxon>
    </lineage>
</organism>
<dbReference type="EMBL" id="LPXN01000086">
    <property type="protein sequence ID" value="KZD10579.1"/>
    <property type="molecule type" value="Genomic_DNA"/>
</dbReference>
<dbReference type="Pfam" id="PF00892">
    <property type="entry name" value="EamA"/>
    <property type="match status" value="2"/>
</dbReference>
<evidence type="ECO:0000256" key="5">
    <source>
        <dbReference type="ARBA" id="ARBA00023136"/>
    </source>
</evidence>
<reference evidence="8 9" key="1">
    <citation type="submission" date="2015-12" db="EMBL/GenBank/DDBJ databases">
        <title>Genome sequence of Oceanibaculum pacificum MCCC 1A02656.</title>
        <authorList>
            <person name="Lu L."/>
            <person name="Lai Q."/>
            <person name="Shao Z."/>
            <person name="Qian P."/>
        </authorList>
    </citation>
    <scope>NUCLEOTIDE SEQUENCE [LARGE SCALE GENOMIC DNA]</scope>
    <source>
        <strain evidence="8 9">MCCC 1A02656</strain>
    </source>
</reference>
<evidence type="ECO:0000256" key="6">
    <source>
        <dbReference type="SAM" id="Phobius"/>
    </source>
</evidence>
<evidence type="ECO:0000256" key="4">
    <source>
        <dbReference type="ARBA" id="ARBA00022989"/>
    </source>
</evidence>
<proteinExistence type="inferred from homology"/>
<protein>
    <submittedName>
        <fullName evidence="8">Peptide ABC transporter ATP-binding protein</fullName>
    </submittedName>
</protein>
<comment type="subcellular location">
    <subcellularLocation>
        <location evidence="1">Membrane</location>
        <topology evidence="1">Multi-pass membrane protein</topology>
    </subcellularLocation>
</comment>
<feature type="domain" description="EamA" evidence="7">
    <location>
        <begin position="164"/>
        <end position="297"/>
    </location>
</feature>
<dbReference type="AlphaFoldDB" id="A0A154WAM8"/>
<dbReference type="InterPro" id="IPR037185">
    <property type="entry name" value="EmrE-like"/>
</dbReference>
<dbReference type="GO" id="GO:0016020">
    <property type="term" value="C:membrane"/>
    <property type="evidence" value="ECO:0007669"/>
    <property type="project" value="UniProtKB-SubCell"/>
</dbReference>
<comment type="caution">
    <text evidence="8">The sequence shown here is derived from an EMBL/GenBank/DDBJ whole genome shotgun (WGS) entry which is preliminary data.</text>
</comment>
<dbReference type="PANTHER" id="PTHR32322">
    <property type="entry name" value="INNER MEMBRANE TRANSPORTER"/>
    <property type="match status" value="1"/>
</dbReference>
<feature type="domain" description="EamA" evidence="7">
    <location>
        <begin position="30"/>
        <end position="152"/>
    </location>
</feature>
<keyword evidence="4 6" id="KW-1133">Transmembrane helix</keyword>
<keyword evidence="8" id="KW-0547">Nucleotide-binding</keyword>
<dbReference type="InterPro" id="IPR050638">
    <property type="entry name" value="AA-Vitamin_Transporters"/>
</dbReference>
<feature type="transmembrane region" description="Helical" evidence="6">
    <location>
        <begin position="225"/>
        <end position="245"/>
    </location>
</feature>